<feature type="region of interest" description="Disordered" evidence="1">
    <location>
        <begin position="1"/>
        <end position="45"/>
    </location>
</feature>
<evidence type="ECO:0000313" key="2">
    <source>
        <dbReference type="EMBL" id="OEH74811.1"/>
    </source>
</evidence>
<feature type="region of interest" description="Disordered" evidence="1">
    <location>
        <begin position="273"/>
        <end position="304"/>
    </location>
</feature>
<gene>
    <name evidence="2" type="ORF">cyc_04358</name>
</gene>
<dbReference type="Proteomes" id="UP000095192">
    <property type="component" value="Unassembled WGS sequence"/>
</dbReference>
<dbReference type="AlphaFoldDB" id="A0A1D3CUD6"/>
<dbReference type="EMBL" id="JROU02001923">
    <property type="protein sequence ID" value="OEH74811.1"/>
    <property type="molecule type" value="Genomic_DNA"/>
</dbReference>
<organism evidence="2 3">
    <name type="scientific">Cyclospora cayetanensis</name>
    <dbReference type="NCBI Taxonomy" id="88456"/>
    <lineage>
        <taxon>Eukaryota</taxon>
        <taxon>Sar</taxon>
        <taxon>Alveolata</taxon>
        <taxon>Apicomplexa</taxon>
        <taxon>Conoidasida</taxon>
        <taxon>Coccidia</taxon>
        <taxon>Eucoccidiorida</taxon>
        <taxon>Eimeriorina</taxon>
        <taxon>Eimeriidae</taxon>
        <taxon>Cyclospora</taxon>
    </lineage>
</organism>
<name>A0A1D3CUD6_9EIME</name>
<dbReference type="VEuPathDB" id="ToxoDB:LOC34620900"/>
<accession>A0A1D3CUD6</accession>
<feature type="region of interest" description="Disordered" evidence="1">
    <location>
        <begin position="481"/>
        <end position="510"/>
    </location>
</feature>
<dbReference type="InParanoid" id="A0A1D3CUD6"/>
<protein>
    <submittedName>
        <fullName evidence="2">Formin related protein</fullName>
    </submittedName>
</protein>
<comment type="caution">
    <text evidence="2">The sequence shown here is derived from an EMBL/GenBank/DDBJ whole genome shotgun (WGS) entry which is preliminary data.</text>
</comment>
<dbReference type="VEuPathDB" id="ToxoDB:cyc_04358"/>
<keyword evidence="3" id="KW-1185">Reference proteome</keyword>
<feature type="region of interest" description="Disordered" evidence="1">
    <location>
        <begin position="664"/>
        <end position="685"/>
    </location>
</feature>
<feature type="compositionally biased region" description="Low complexity" evidence="1">
    <location>
        <begin position="200"/>
        <end position="232"/>
    </location>
</feature>
<evidence type="ECO:0000256" key="1">
    <source>
        <dbReference type="SAM" id="MobiDB-lite"/>
    </source>
</evidence>
<feature type="compositionally biased region" description="Low complexity" evidence="1">
    <location>
        <begin position="67"/>
        <end position="78"/>
    </location>
</feature>
<feature type="compositionally biased region" description="Low complexity" evidence="1">
    <location>
        <begin position="294"/>
        <end position="304"/>
    </location>
</feature>
<feature type="region of interest" description="Disordered" evidence="1">
    <location>
        <begin position="147"/>
        <end position="252"/>
    </location>
</feature>
<feature type="compositionally biased region" description="Polar residues" evidence="1">
    <location>
        <begin position="157"/>
        <end position="168"/>
    </location>
</feature>
<feature type="compositionally biased region" description="Low complexity" evidence="1">
    <location>
        <begin position="482"/>
        <end position="496"/>
    </location>
</feature>
<feature type="compositionally biased region" description="Polar residues" evidence="1">
    <location>
        <begin position="180"/>
        <end position="191"/>
    </location>
</feature>
<reference evidence="2 3" key="1">
    <citation type="journal article" date="2016" name="BMC Genomics">
        <title>Comparative genomics reveals Cyclospora cayetanensis possesses coccidia-like metabolism and invasion components but unique surface antigens.</title>
        <authorList>
            <person name="Liu S."/>
            <person name="Wang L."/>
            <person name="Zheng H."/>
            <person name="Xu Z."/>
            <person name="Roellig D.M."/>
            <person name="Li N."/>
            <person name="Frace M.A."/>
            <person name="Tang K."/>
            <person name="Arrowood M.J."/>
            <person name="Moss D.M."/>
            <person name="Zhang L."/>
            <person name="Feng Y."/>
            <person name="Xiao L."/>
        </authorList>
    </citation>
    <scope>NUCLEOTIDE SEQUENCE [LARGE SCALE GENOMIC DNA]</scope>
    <source>
        <strain evidence="2 3">CHN_HEN01</strain>
    </source>
</reference>
<sequence length="994" mass="105091">MGGSGEAFKRLPAPLSPQEQLRRLQQHRPQQILHRSSSSSSLLGGNYSYPVSLLRTRTQLPQLQDGTHLQLQPQQQHSSQHEDQRPVPLRSSEAQTGTVQQQMLLQSTRLPMESRLLLDTRQDTCTLEQEKERPHALTAPTCVAAEPKGAAAAGSPTMLQTRTESLPETPSCRESGVELSCSSSLMPSKISSGEEALQHATATTAAATTGATAATTATEAAEGLSGAAEAAAPSSKEDSAAPGGLERGLGGPFSEEAIAAPAIAENASAAWRTRTPPANNPRNQPSLQPPLPTQQPLQQRSAQSQCLQNQQAWCPPLPVPAAPPPQICLIGPRLLAMRSPWNLSTSGVLQRNGINELMLYLCMLQSLLLPARWGGLMPLGDADCPAAAAVLPAAAAAAAAAEGMSVLTAAADASPTPPPSQAPSPQQQQQLVMLLLRRFLQQLPTPSDGSSGLTLLNGLYRHLHSLIKKQQEIESGRAVLPAGEKSAGGKSAEAASPLPAAQGTGDGSSFDMKRREALRQLGRLLASPPVIVVFDIYSRGSTTRCPSTPASISSGTSSLAAEFGEAFGWQILEFSLTEVGSPPLQLLVDFCSSLRFWLQLDRHLNLAFVNLHPKSGCGALLLLACAAMACGSSLGAAGWSLSQHQLLKMLGNASLAAQDCTFTPRNLKPSSGSSSREEGGAGGKLQATGVEARSVRLKNVLIDHFAAPAALIVVEVLDGCASDASQIHHPFLQALRQQTQLLTECAGAAASAVAAIESACSPDDACASDYQLMAADSLSDGSASAVFDFAHARDGSPRHLVLSGDVLIAIRQLVPRLPVTKNPADSGGSHLLQGACEGLRKANSHRRHLQQQQHIYATYSLHTGFLPSEQSVIELRGEDLDSSTPLSQRLLPPQRLEKGSEKKTRISLLRASLLPQPSPLKQLTRQWAPAAVRVALILGGLLCWELQSTHALQQQPLQQRMQGTAGLQASSDICTSRSVLRRAVESLRQGIVFG</sequence>
<feature type="compositionally biased region" description="Low complexity" evidence="1">
    <location>
        <begin position="27"/>
        <end position="41"/>
    </location>
</feature>
<feature type="region of interest" description="Disordered" evidence="1">
    <location>
        <begin position="67"/>
        <end position="99"/>
    </location>
</feature>
<proteinExistence type="predicted"/>
<evidence type="ECO:0000313" key="3">
    <source>
        <dbReference type="Proteomes" id="UP000095192"/>
    </source>
</evidence>